<dbReference type="InterPro" id="IPR016024">
    <property type="entry name" value="ARM-type_fold"/>
</dbReference>
<gene>
    <name evidence="1" type="ORF">ABZV61_02455</name>
</gene>
<organism evidence="1 2">
    <name type="scientific">Streptomyces sp. 900116325</name>
    <dbReference type="NCBI Taxonomy" id="3154295"/>
    <lineage>
        <taxon>Bacteria</taxon>
        <taxon>Bacillati</taxon>
        <taxon>Actinomycetota</taxon>
        <taxon>Actinomycetes</taxon>
        <taxon>Kitasatosporales</taxon>
        <taxon>Streptomycetaceae</taxon>
        <taxon>Streptomyces</taxon>
    </lineage>
</organism>
<sequence length="499" mass="54274">MSDSLHEPWLRGIAFNPAAPSDVLIRLVDPAAGEAGLLMCEGRDLPDAVIDAALHHPAREIRRALARNRHIDPARLTPLATDPSGIVRGWLASGPRHYPRWVRPLPDDILVTLLTAQDAGEDGTLTKDEIVAALDSSRQIPLSFYRSMAGHEHPELRVHATWRWHSLTTAQQAALLDDPDPSVRKVAQASGWELDPETVEAKLPSISVFSKPHVLGRCALSPALVEQCFAEGTVSPLAWNPHTPPDAVARLARHPDARVRAAVATRPDLGPDLAAELREDPDEDVRMHARLHPFSRTWAEHGAIDRVIGHGPDCPCPAEPATGPSPDWFAACAVSEQPVLRRVAARWPGLPADLVGALAQDDDEEVRIRLACHHRLAPPHLLLDVFVTHPDHRPHLLTRSAFPHTGWTHLIGHPDPDVRALAAADPTLPEPPVEDPDDAVRRAAAANPNLTPETLETLLTDPRTAEGAAANPSLPLFRMHALLDHCLNGVATPPTATRR</sequence>
<dbReference type="EMBL" id="JBEXIP010000001">
    <property type="protein sequence ID" value="MET8431661.1"/>
    <property type="molecule type" value="Genomic_DNA"/>
</dbReference>
<dbReference type="InterPro" id="IPR004830">
    <property type="entry name" value="LRR_variant"/>
</dbReference>
<dbReference type="Pfam" id="PF01816">
    <property type="entry name" value="LRV"/>
    <property type="match status" value="1"/>
</dbReference>
<evidence type="ECO:0000313" key="2">
    <source>
        <dbReference type="Proteomes" id="UP001550044"/>
    </source>
</evidence>
<evidence type="ECO:0008006" key="3">
    <source>
        <dbReference type="Google" id="ProtNLM"/>
    </source>
</evidence>
<dbReference type="Proteomes" id="UP001550044">
    <property type="component" value="Unassembled WGS sequence"/>
</dbReference>
<accession>A0ABV2U1E0</accession>
<dbReference type="Gene3D" id="1.25.10.10">
    <property type="entry name" value="Leucine-rich Repeat Variant"/>
    <property type="match status" value="3"/>
</dbReference>
<dbReference type="RefSeq" id="WP_356708313.1">
    <property type="nucleotide sequence ID" value="NZ_JBEXIP010000001.1"/>
</dbReference>
<dbReference type="SUPFAM" id="SSF48371">
    <property type="entry name" value="ARM repeat"/>
    <property type="match status" value="1"/>
</dbReference>
<evidence type="ECO:0000313" key="1">
    <source>
        <dbReference type="EMBL" id="MET8431661.1"/>
    </source>
</evidence>
<dbReference type="InterPro" id="IPR011989">
    <property type="entry name" value="ARM-like"/>
</dbReference>
<protein>
    <recommendedName>
        <fullName evidence="3">Leucine rich repeat (LRR) protein</fullName>
    </recommendedName>
</protein>
<proteinExistence type="predicted"/>
<comment type="caution">
    <text evidence="1">The sequence shown here is derived from an EMBL/GenBank/DDBJ whole genome shotgun (WGS) entry which is preliminary data.</text>
</comment>
<reference evidence="1 2" key="1">
    <citation type="submission" date="2024-06" db="EMBL/GenBank/DDBJ databases">
        <title>The Natural Products Discovery Center: Release of the First 8490 Sequenced Strains for Exploring Actinobacteria Biosynthetic Diversity.</title>
        <authorList>
            <person name="Kalkreuter E."/>
            <person name="Kautsar S.A."/>
            <person name="Yang D."/>
            <person name="Bader C.D."/>
            <person name="Teijaro C.N."/>
            <person name="Fluegel L."/>
            <person name="Davis C.M."/>
            <person name="Simpson J.R."/>
            <person name="Lauterbach L."/>
            <person name="Steele A.D."/>
            <person name="Gui C."/>
            <person name="Meng S."/>
            <person name="Li G."/>
            <person name="Viehrig K."/>
            <person name="Ye F."/>
            <person name="Su P."/>
            <person name="Kiefer A.F."/>
            <person name="Nichols A."/>
            <person name="Cepeda A.J."/>
            <person name="Yan W."/>
            <person name="Fan B."/>
            <person name="Jiang Y."/>
            <person name="Adhikari A."/>
            <person name="Zheng C.-J."/>
            <person name="Schuster L."/>
            <person name="Cowan T.M."/>
            <person name="Smanski M.J."/>
            <person name="Chevrette M.G."/>
            <person name="De Carvalho L.P.S."/>
            <person name="Shen B."/>
        </authorList>
    </citation>
    <scope>NUCLEOTIDE SEQUENCE [LARGE SCALE GENOMIC DNA]</scope>
    <source>
        <strain evidence="1 2">NPDC005137</strain>
    </source>
</reference>
<name>A0ABV2U1E0_9ACTN</name>
<keyword evidence="2" id="KW-1185">Reference proteome</keyword>